<feature type="domain" description="Photosynthesis system II assembly factor Ycf48/Hcf136-like" evidence="4">
    <location>
        <begin position="120"/>
        <end position="240"/>
    </location>
</feature>
<dbReference type="Pfam" id="PF14870">
    <property type="entry name" value="PSII_BNR"/>
    <property type="match status" value="2"/>
</dbReference>
<dbReference type="InterPro" id="IPR028203">
    <property type="entry name" value="PSII_CF48-like_dom"/>
</dbReference>
<proteinExistence type="predicted"/>
<dbReference type="InterPro" id="IPR036278">
    <property type="entry name" value="Sialidase_sf"/>
</dbReference>
<dbReference type="EMBL" id="BAAAFI010000002">
    <property type="protein sequence ID" value="GAA0877763.1"/>
    <property type="molecule type" value="Genomic_DNA"/>
</dbReference>
<dbReference type="PANTHER" id="PTHR47199">
    <property type="entry name" value="PHOTOSYSTEM II STABILITY/ASSEMBLY FACTOR HCF136, CHLOROPLASTIC"/>
    <property type="match status" value="1"/>
</dbReference>
<organism evidence="5 6">
    <name type="scientific">Algoriphagus jejuensis</name>
    <dbReference type="NCBI Taxonomy" id="419934"/>
    <lineage>
        <taxon>Bacteria</taxon>
        <taxon>Pseudomonadati</taxon>
        <taxon>Bacteroidota</taxon>
        <taxon>Cytophagia</taxon>
        <taxon>Cytophagales</taxon>
        <taxon>Cyclobacteriaceae</taxon>
        <taxon>Algoriphagus</taxon>
    </lineage>
</organism>
<protein>
    <submittedName>
        <fullName evidence="5">YCF48-related protein</fullName>
    </submittedName>
</protein>
<keyword evidence="3" id="KW-0732">Signal</keyword>
<feature type="domain" description="Photosynthesis system II assembly factor Ycf48/Hcf136-like" evidence="4">
    <location>
        <begin position="19"/>
        <end position="113"/>
    </location>
</feature>
<dbReference type="PANTHER" id="PTHR47199:SF2">
    <property type="entry name" value="PHOTOSYSTEM II STABILITY_ASSEMBLY FACTOR HCF136, CHLOROPLASTIC"/>
    <property type="match status" value="1"/>
</dbReference>
<feature type="signal peptide" evidence="3">
    <location>
        <begin position="1"/>
        <end position="19"/>
    </location>
</feature>
<dbReference type="Gene3D" id="2.130.10.10">
    <property type="entry name" value="YVTN repeat-like/Quinoprotein amine dehydrogenase"/>
    <property type="match status" value="1"/>
</dbReference>
<keyword evidence="2" id="KW-0604">Photosystem II</keyword>
<evidence type="ECO:0000313" key="6">
    <source>
        <dbReference type="Proteomes" id="UP001500469"/>
    </source>
</evidence>
<evidence type="ECO:0000256" key="3">
    <source>
        <dbReference type="SAM" id="SignalP"/>
    </source>
</evidence>
<gene>
    <name evidence="5" type="ORF">GCM10009119_07310</name>
</gene>
<reference evidence="6" key="1">
    <citation type="journal article" date="2019" name="Int. J. Syst. Evol. Microbiol.">
        <title>The Global Catalogue of Microorganisms (GCM) 10K type strain sequencing project: providing services to taxonomists for standard genome sequencing and annotation.</title>
        <authorList>
            <consortium name="The Broad Institute Genomics Platform"/>
            <consortium name="The Broad Institute Genome Sequencing Center for Infectious Disease"/>
            <person name="Wu L."/>
            <person name="Ma J."/>
        </authorList>
    </citation>
    <scope>NUCLEOTIDE SEQUENCE [LARGE SCALE GENOMIC DNA]</scope>
    <source>
        <strain evidence="6">JCM 16112</strain>
    </source>
</reference>
<name>A0ABP3YB02_9BACT</name>
<accession>A0ABP3YB02</accession>
<evidence type="ECO:0000256" key="1">
    <source>
        <dbReference type="ARBA" id="ARBA00022531"/>
    </source>
</evidence>
<sequence>MKGMMLVAFGIMWAFIAQAQGPQWNEITTPVKASLRGLSPVSDKICWASGSNGTWLKTMDGGLTWEHGVIAGLDTVDFRSIQAFDQNTAVAASAGQPAVIYRTVDGGRSWSKAHQEEAEAAFFDGISFSNRKNGYVIGDPVEGKWMILETEDGGKTWQSLTNLPDAEIGEAAFAASASSLIADKTGLIFGTGGPVSNLHFYRFKDWTWTKVKTPILQGEPSQGIFAIASTEAGLVAVGGDYTKLEDREKHAFIYNDGSFEYPIAMPLGYRSGLAYWKKKNLTIAVGPSGSDFSTDGGKSWNDFSPTGYHAVKTSPDQKAIWASGSGGRIGILIP</sequence>
<evidence type="ECO:0000313" key="5">
    <source>
        <dbReference type="EMBL" id="GAA0877763.1"/>
    </source>
</evidence>
<evidence type="ECO:0000259" key="4">
    <source>
        <dbReference type="Pfam" id="PF14870"/>
    </source>
</evidence>
<dbReference type="Proteomes" id="UP001500469">
    <property type="component" value="Unassembled WGS sequence"/>
</dbReference>
<comment type="caution">
    <text evidence="5">The sequence shown here is derived from an EMBL/GenBank/DDBJ whole genome shotgun (WGS) entry which is preliminary data.</text>
</comment>
<feature type="chain" id="PRO_5045981780" evidence="3">
    <location>
        <begin position="20"/>
        <end position="334"/>
    </location>
</feature>
<dbReference type="SUPFAM" id="SSF50939">
    <property type="entry name" value="Sialidases"/>
    <property type="match status" value="1"/>
</dbReference>
<keyword evidence="6" id="KW-1185">Reference proteome</keyword>
<dbReference type="InterPro" id="IPR015943">
    <property type="entry name" value="WD40/YVTN_repeat-like_dom_sf"/>
</dbReference>
<evidence type="ECO:0000256" key="2">
    <source>
        <dbReference type="ARBA" id="ARBA00023276"/>
    </source>
</evidence>
<dbReference type="RefSeq" id="WP_343848505.1">
    <property type="nucleotide sequence ID" value="NZ_BAAAFI010000002.1"/>
</dbReference>
<keyword evidence="1" id="KW-0602">Photosynthesis</keyword>